<dbReference type="Pfam" id="PF22022">
    <property type="entry name" value="Phage_int_M"/>
    <property type="match status" value="1"/>
</dbReference>
<reference evidence="6 7" key="1">
    <citation type="submission" date="2016-11" db="EMBL/GenBank/DDBJ databases">
        <authorList>
            <person name="Jaros S."/>
            <person name="Januszkiewicz K."/>
            <person name="Wedrychowicz H."/>
        </authorList>
    </citation>
    <scope>NUCLEOTIDE SEQUENCE [LARGE SCALE GENOMIC DNA]</scope>
    <source>
        <strain evidence="6 7">ATCC 23634</strain>
    </source>
</reference>
<protein>
    <submittedName>
        <fullName evidence="6">Integrase</fullName>
    </submittedName>
</protein>
<dbReference type="AlphaFoldDB" id="A0A1K2HTZ5"/>
<evidence type="ECO:0000256" key="2">
    <source>
        <dbReference type="ARBA" id="ARBA00022908"/>
    </source>
</evidence>
<dbReference type="PROSITE" id="PS51898">
    <property type="entry name" value="TYR_RECOMBINASE"/>
    <property type="match status" value="1"/>
</dbReference>
<keyword evidence="2" id="KW-0229">DNA integration</keyword>
<comment type="similarity">
    <text evidence="1">Belongs to the 'phage' integrase family.</text>
</comment>
<dbReference type="GO" id="GO:0003677">
    <property type="term" value="F:DNA binding"/>
    <property type="evidence" value="ECO:0007669"/>
    <property type="project" value="UniProtKB-KW"/>
</dbReference>
<dbReference type="RefSeq" id="WP_072339016.1">
    <property type="nucleotide sequence ID" value="NZ_FPKU01000001.1"/>
</dbReference>
<dbReference type="Gene3D" id="1.10.443.10">
    <property type="entry name" value="Intergrase catalytic core"/>
    <property type="match status" value="1"/>
</dbReference>
<dbReference type="Gene3D" id="1.10.150.130">
    <property type="match status" value="1"/>
</dbReference>
<dbReference type="STRING" id="665118.SAMN02983003_0685"/>
<dbReference type="InterPro" id="IPR002104">
    <property type="entry name" value="Integrase_catalytic"/>
</dbReference>
<proteinExistence type="inferred from homology"/>
<dbReference type="Pfam" id="PF00589">
    <property type="entry name" value="Phage_integrase"/>
    <property type="match status" value="1"/>
</dbReference>
<dbReference type="Proteomes" id="UP000183447">
    <property type="component" value="Unassembled WGS sequence"/>
</dbReference>
<accession>A0A1K2HTZ5</accession>
<gene>
    <name evidence="6" type="ORF">SAMN02983003_0685</name>
</gene>
<evidence type="ECO:0000256" key="4">
    <source>
        <dbReference type="ARBA" id="ARBA00023172"/>
    </source>
</evidence>
<dbReference type="PANTHER" id="PTHR30629:SF2">
    <property type="entry name" value="PROPHAGE INTEGRASE INTS-RELATED"/>
    <property type="match status" value="1"/>
</dbReference>
<dbReference type="GO" id="GO:0006310">
    <property type="term" value="P:DNA recombination"/>
    <property type="evidence" value="ECO:0007669"/>
    <property type="project" value="UniProtKB-KW"/>
</dbReference>
<evidence type="ECO:0000256" key="3">
    <source>
        <dbReference type="ARBA" id="ARBA00023125"/>
    </source>
</evidence>
<dbReference type="InterPro" id="IPR010998">
    <property type="entry name" value="Integrase_recombinase_N"/>
</dbReference>
<evidence type="ECO:0000256" key="1">
    <source>
        <dbReference type="ARBA" id="ARBA00008857"/>
    </source>
</evidence>
<dbReference type="InterPro" id="IPR025166">
    <property type="entry name" value="Integrase_DNA_bind_dom"/>
</dbReference>
<dbReference type="PANTHER" id="PTHR30629">
    <property type="entry name" value="PROPHAGE INTEGRASE"/>
    <property type="match status" value="1"/>
</dbReference>
<dbReference type="Pfam" id="PF13356">
    <property type="entry name" value="Arm-DNA-bind_3"/>
    <property type="match status" value="1"/>
</dbReference>
<dbReference type="CDD" id="cd00801">
    <property type="entry name" value="INT_P4_C"/>
    <property type="match status" value="1"/>
</dbReference>
<keyword evidence="4" id="KW-0233">DNA recombination</keyword>
<dbReference type="InterPro" id="IPR011010">
    <property type="entry name" value="DNA_brk_join_enz"/>
</dbReference>
<dbReference type="InterPro" id="IPR038488">
    <property type="entry name" value="Integrase_DNA-bd_sf"/>
</dbReference>
<organism evidence="6 7">
    <name type="scientific">Devosia enhydra</name>
    <dbReference type="NCBI Taxonomy" id="665118"/>
    <lineage>
        <taxon>Bacteria</taxon>
        <taxon>Pseudomonadati</taxon>
        <taxon>Pseudomonadota</taxon>
        <taxon>Alphaproteobacteria</taxon>
        <taxon>Hyphomicrobiales</taxon>
        <taxon>Devosiaceae</taxon>
        <taxon>Devosia</taxon>
    </lineage>
</organism>
<dbReference type="SUPFAM" id="SSF56349">
    <property type="entry name" value="DNA breaking-rejoining enzymes"/>
    <property type="match status" value="1"/>
</dbReference>
<dbReference type="InterPro" id="IPR013762">
    <property type="entry name" value="Integrase-like_cat_sf"/>
</dbReference>
<evidence type="ECO:0000259" key="5">
    <source>
        <dbReference type="PROSITE" id="PS51898"/>
    </source>
</evidence>
<sequence>MAKDKLRDSQVRATSKPGLLGDGDGLYLRVSAAGRKSWVFIFIRQGKRREMGLGPYGSGTGQVTLALAREKATEARRILGAGGDPFADMAERQKRTEIKTFGQAADALLKAKGDTFRNAKHQDQWRMTLSDSYCERLRKIPVANVTTEDVIAVLQPHWLLKHETASRLRGRIEKVLDFARAKGRRDGDNPARWKGNVEVHLPKPAQPMARGHHAAMAYADLPSFMAELKQQKGTGAKALEFRILTAARTGETLGAVWSEFDLANGLWVIPAGRMKSHREHRVPLTDEALAVLAWADEHRRGDYVFAGMKAGRPLSNMSLAKVLKSMERDVTTHGFRSSFRDWAAEKTNFPSEIAEQALAHITGTLTERAYRRGDAIDKRRKLLTAWAKYVSRPNTVEK</sequence>
<dbReference type="OrthoDB" id="9795573at2"/>
<name>A0A1K2HTZ5_9HYPH</name>
<evidence type="ECO:0000313" key="6">
    <source>
        <dbReference type="EMBL" id="SFZ81776.1"/>
    </source>
</evidence>
<keyword evidence="7" id="KW-1185">Reference proteome</keyword>
<keyword evidence="3" id="KW-0238">DNA-binding</keyword>
<dbReference type="InterPro" id="IPR053876">
    <property type="entry name" value="Phage_int_M"/>
</dbReference>
<dbReference type="InterPro" id="IPR050808">
    <property type="entry name" value="Phage_Integrase"/>
</dbReference>
<dbReference type="Gene3D" id="3.30.160.390">
    <property type="entry name" value="Integrase, DNA-binding domain"/>
    <property type="match status" value="1"/>
</dbReference>
<evidence type="ECO:0000313" key="7">
    <source>
        <dbReference type="Proteomes" id="UP000183447"/>
    </source>
</evidence>
<feature type="domain" description="Tyr recombinase" evidence="5">
    <location>
        <begin position="211"/>
        <end position="383"/>
    </location>
</feature>
<dbReference type="GO" id="GO:0015074">
    <property type="term" value="P:DNA integration"/>
    <property type="evidence" value="ECO:0007669"/>
    <property type="project" value="UniProtKB-KW"/>
</dbReference>
<dbReference type="EMBL" id="FPKU01000001">
    <property type="protein sequence ID" value="SFZ81776.1"/>
    <property type="molecule type" value="Genomic_DNA"/>
</dbReference>